<name>A0AAV0YR47_VICFA</name>
<accession>A0AAV0YR47</accession>
<evidence type="ECO:0000313" key="1">
    <source>
        <dbReference type="EMBL" id="CAI8587899.1"/>
    </source>
</evidence>
<keyword evidence="2" id="KW-1185">Reference proteome</keyword>
<proteinExistence type="predicted"/>
<dbReference type="EMBL" id="OX451736">
    <property type="protein sequence ID" value="CAI8587899.1"/>
    <property type="molecule type" value="Genomic_DNA"/>
</dbReference>
<organism evidence="1 2">
    <name type="scientific">Vicia faba</name>
    <name type="common">Broad bean</name>
    <name type="synonym">Faba vulgaris</name>
    <dbReference type="NCBI Taxonomy" id="3906"/>
    <lineage>
        <taxon>Eukaryota</taxon>
        <taxon>Viridiplantae</taxon>
        <taxon>Streptophyta</taxon>
        <taxon>Embryophyta</taxon>
        <taxon>Tracheophyta</taxon>
        <taxon>Spermatophyta</taxon>
        <taxon>Magnoliopsida</taxon>
        <taxon>eudicotyledons</taxon>
        <taxon>Gunneridae</taxon>
        <taxon>Pentapetalae</taxon>
        <taxon>rosids</taxon>
        <taxon>fabids</taxon>
        <taxon>Fabales</taxon>
        <taxon>Fabaceae</taxon>
        <taxon>Papilionoideae</taxon>
        <taxon>50 kb inversion clade</taxon>
        <taxon>NPAAA clade</taxon>
        <taxon>Hologalegina</taxon>
        <taxon>IRL clade</taxon>
        <taxon>Fabeae</taxon>
        <taxon>Vicia</taxon>
    </lineage>
</organism>
<sequence>MLAETLHYPVDNYKQQSILSLYSLSFSLFLVYPFLSPCSLFQPNPKSSLPYLRPSPPPCFHGPASPNFSSGFEEIPVEIRALGFEEEESCKFIPTLDKDNFVRQGVTFLPLELCLDCIRRYKEHDLKHFSSFGCWIICLDVKQEVQFNIKHHNSSPY</sequence>
<evidence type="ECO:0000313" key="2">
    <source>
        <dbReference type="Proteomes" id="UP001157006"/>
    </source>
</evidence>
<protein>
    <submittedName>
        <fullName evidence="1">Uncharacterized protein</fullName>
    </submittedName>
</protein>
<dbReference type="AlphaFoldDB" id="A0AAV0YR47"/>
<gene>
    <name evidence="1" type="ORF">VFH_I322480</name>
</gene>
<dbReference type="Proteomes" id="UP001157006">
    <property type="component" value="Chromosome 1L"/>
</dbReference>
<reference evidence="1 2" key="1">
    <citation type="submission" date="2023-01" db="EMBL/GenBank/DDBJ databases">
        <authorList>
            <person name="Kreplak J."/>
        </authorList>
    </citation>
    <scope>NUCLEOTIDE SEQUENCE [LARGE SCALE GENOMIC DNA]</scope>
</reference>